<proteinExistence type="predicted"/>
<dbReference type="Gene3D" id="3.60.10.10">
    <property type="entry name" value="Endonuclease/exonuclease/phosphatase"/>
    <property type="match status" value="1"/>
</dbReference>
<dbReference type="Gramene" id="ESW04207">
    <property type="protein sequence ID" value="ESW04207"/>
    <property type="gene ID" value="PHAVU_011G075700g"/>
</dbReference>
<name>V7AF56_PHAVU</name>
<protein>
    <recommendedName>
        <fullName evidence="3">Endonuclease/exonuclease/phosphatase domain-containing protein</fullName>
    </recommendedName>
</protein>
<dbReference type="AlphaFoldDB" id="V7AF56"/>
<gene>
    <name evidence="1" type="ORF">PHAVU_011G075700g</name>
</gene>
<accession>V7AF56</accession>
<evidence type="ECO:0000313" key="2">
    <source>
        <dbReference type="Proteomes" id="UP000000226"/>
    </source>
</evidence>
<dbReference type="OrthoDB" id="1750912at2759"/>
<evidence type="ECO:0008006" key="3">
    <source>
        <dbReference type="Google" id="ProtNLM"/>
    </source>
</evidence>
<organism evidence="1 2">
    <name type="scientific">Phaseolus vulgaris</name>
    <name type="common">Kidney bean</name>
    <name type="synonym">French bean</name>
    <dbReference type="NCBI Taxonomy" id="3885"/>
    <lineage>
        <taxon>Eukaryota</taxon>
        <taxon>Viridiplantae</taxon>
        <taxon>Streptophyta</taxon>
        <taxon>Embryophyta</taxon>
        <taxon>Tracheophyta</taxon>
        <taxon>Spermatophyta</taxon>
        <taxon>Magnoliopsida</taxon>
        <taxon>eudicotyledons</taxon>
        <taxon>Gunneridae</taxon>
        <taxon>Pentapetalae</taxon>
        <taxon>rosids</taxon>
        <taxon>fabids</taxon>
        <taxon>Fabales</taxon>
        <taxon>Fabaceae</taxon>
        <taxon>Papilionoideae</taxon>
        <taxon>50 kb inversion clade</taxon>
        <taxon>NPAAA clade</taxon>
        <taxon>indigoferoid/millettioid clade</taxon>
        <taxon>Phaseoleae</taxon>
        <taxon>Phaseolus</taxon>
    </lineage>
</organism>
<keyword evidence="2" id="KW-1185">Reference proteome</keyword>
<dbReference type="OMA" id="REKKILW"/>
<dbReference type="InterPro" id="IPR036691">
    <property type="entry name" value="Endo/exonu/phosph_ase_sf"/>
</dbReference>
<sequence length="111" mass="12349">MGKGFIVIFGQHLRSSRKCVIVNIYSACSLREKKILWEEITGIKGASQELVWCLCGDFNAVRSRRERKGASSRGATASGQTSEIIGFNCFIDSNMLLDLPIVGKAYLYQKL</sequence>
<reference evidence="2" key="1">
    <citation type="journal article" date="2014" name="Nat. Genet.">
        <title>A reference genome for common bean and genome-wide analysis of dual domestications.</title>
        <authorList>
            <person name="Schmutz J."/>
            <person name="McClean P.E."/>
            <person name="Mamidi S."/>
            <person name="Wu G.A."/>
            <person name="Cannon S.B."/>
            <person name="Grimwood J."/>
            <person name="Jenkins J."/>
            <person name="Shu S."/>
            <person name="Song Q."/>
            <person name="Chavarro C."/>
            <person name="Torres-Torres M."/>
            <person name="Geffroy V."/>
            <person name="Moghaddam S.M."/>
            <person name="Gao D."/>
            <person name="Abernathy B."/>
            <person name="Barry K."/>
            <person name="Blair M."/>
            <person name="Brick M.A."/>
            <person name="Chovatia M."/>
            <person name="Gepts P."/>
            <person name="Goodstein D.M."/>
            <person name="Gonzales M."/>
            <person name="Hellsten U."/>
            <person name="Hyten D.L."/>
            <person name="Jia G."/>
            <person name="Kelly J.D."/>
            <person name="Kudrna D."/>
            <person name="Lee R."/>
            <person name="Richard M.M."/>
            <person name="Miklas P.N."/>
            <person name="Osorno J.M."/>
            <person name="Rodrigues J."/>
            <person name="Thareau V."/>
            <person name="Urrea C.A."/>
            <person name="Wang M."/>
            <person name="Yu Y."/>
            <person name="Zhang M."/>
            <person name="Wing R.A."/>
            <person name="Cregan P.B."/>
            <person name="Rokhsar D.S."/>
            <person name="Jackson S.A."/>
        </authorList>
    </citation>
    <scope>NUCLEOTIDE SEQUENCE [LARGE SCALE GENOMIC DNA]</scope>
    <source>
        <strain evidence="2">cv. G19833</strain>
    </source>
</reference>
<evidence type="ECO:0000313" key="1">
    <source>
        <dbReference type="EMBL" id="ESW04207.1"/>
    </source>
</evidence>
<dbReference type="SUPFAM" id="SSF56219">
    <property type="entry name" value="DNase I-like"/>
    <property type="match status" value="1"/>
</dbReference>
<dbReference type="EMBL" id="CM002298">
    <property type="protein sequence ID" value="ESW04207.1"/>
    <property type="molecule type" value="Genomic_DNA"/>
</dbReference>
<dbReference type="Proteomes" id="UP000000226">
    <property type="component" value="Chromosome 11"/>
</dbReference>